<accession>A0ABP7AVE6</accession>
<keyword evidence="3" id="KW-1185">Reference proteome</keyword>
<name>A0ABP7AVE6_9ACTN</name>
<organism evidence="2 3">
    <name type="scientific">Kineosporia mesophila</name>
    <dbReference type="NCBI Taxonomy" id="566012"/>
    <lineage>
        <taxon>Bacteria</taxon>
        <taxon>Bacillati</taxon>
        <taxon>Actinomycetota</taxon>
        <taxon>Actinomycetes</taxon>
        <taxon>Kineosporiales</taxon>
        <taxon>Kineosporiaceae</taxon>
        <taxon>Kineosporia</taxon>
    </lineage>
</organism>
<evidence type="ECO:0000313" key="3">
    <source>
        <dbReference type="Proteomes" id="UP001501074"/>
    </source>
</evidence>
<keyword evidence="1" id="KW-0812">Transmembrane</keyword>
<keyword evidence="1" id="KW-0472">Membrane</keyword>
<dbReference type="Proteomes" id="UP001501074">
    <property type="component" value="Unassembled WGS sequence"/>
</dbReference>
<sequence>MNGEELLALNGIEATYLLLVLVGIAVSLMAMWQGEDRRLGRAAIIAAVVIPWAGSLLALAYGVNSLVRRRPREMRDGSGPSGHHRQRTGE</sequence>
<keyword evidence="1" id="KW-1133">Transmembrane helix</keyword>
<evidence type="ECO:0000256" key="1">
    <source>
        <dbReference type="SAM" id="Phobius"/>
    </source>
</evidence>
<feature type="transmembrane region" description="Helical" evidence="1">
    <location>
        <begin position="12"/>
        <end position="32"/>
    </location>
</feature>
<dbReference type="EMBL" id="BAAAZO010000014">
    <property type="protein sequence ID" value="GAA3641522.1"/>
    <property type="molecule type" value="Genomic_DNA"/>
</dbReference>
<feature type="transmembrane region" description="Helical" evidence="1">
    <location>
        <begin position="44"/>
        <end position="67"/>
    </location>
</feature>
<evidence type="ECO:0000313" key="2">
    <source>
        <dbReference type="EMBL" id="GAA3641522.1"/>
    </source>
</evidence>
<reference evidence="3" key="1">
    <citation type="journal article" date="2019" name="Int. J. Syst. Evol. Microbiol.">
        <title>The Global Catalogue of Microorganisms (GCM) 10K type strain sequencing project: providing services to taxonomists for standard genome sequencing and annotation.</title>
        <authorList>
            <consortium name="The Broad Institute Genomics Platform"/>
            <consortium name="The Broad Institute Genome Sequencing Center for Infectious Disease"/>
            <person name="Wu L."/>
            <person name="Ma J."/>
        </authorList>
    </citation>
    <scope>NUCLEOTIDE SEQUENCE [LARGE SCALE GENOMIC DNA]</scope>
    <source>
        <strain evidence="3">JCM 16902</strain>
    </source>
</reference>
<evidence type="ECO:0008006" key="4">
    <source>
        <dbReference type="Google" id="ProtNLM"/>
    </source>
</evidence>
<proteinExistence type="predicted"/>
<gene>
    <name evidence="2" type="ORF">GCM10022223_71020</name>
</gene>
<comment type="caution">
    <text evidence="2">The sequence shown here is derived from an EMBL/GenBank/DDBJ whole genome shotgun (WGS) entry which is preliminary data.</text>
</comment>
<protein>
    <recommendedName>
        <fullName evidence="4">Cardiolipin synthase N-terminal domain-containing protein</fullName>
    </recommendedName>
</protein>